<dbReference type="Gene3D" id="1.10.10.10">
    <property type="entry name" value="Winged helix-like DNA-binding domain superfamily/Winged helix DNA-binding domain"/>
    <property type="match status" value="1"/>
</dbReference>
<evidence type="ECO:0000313" key="5">
    <source>
        <dbReference type="EMBL" id="XDU67791.1"/>
    </source>
</evidence>
<proteinExistence type="predicted"/>
<dbReference type="AlphaFoldDB" id="A0AB39VIL1"/>
<dbReference type="GO" id="GO:0003700">
    <property type="term" value="F:DNA-binding transcription factor activity"/>
    <property type="evidence" value="ECO:0007669"/>
    <property type="project" value="InterPro"/>
</dbReference>
<dbReference type="SUPFAM" id="SSF46785">
    <property type="entry name" value="Winged helix' DNA-binding domain"/>
    <property type="match status" value="1"/>
</dbReference>
<dbReference type="PROSITE" id="PS00846">
    <property type="entry name" value="HTH_ARSR_1"/>
    <property type="match status" value="1"/>
</dbReference>
<evidence type="ECO:0000256" key="1">
    <source>
        <dbReference type="ARBA" id="ARBA00023015"/>
    </source>
</evidence>
<reference evidence="5" key="1">
    <citation type="submission" date="2024-07" db="EMBL/GenBank/DDBJ databases">
        <authorList>
            <person name="Li X.-J."/>
            <person name="Wang X."/>
        </authorList>
    </citation>
    <scope>NUCLEOTIDE SEQUENCE</scope>
    <source>
        <strain evidence="5">HSP-334</strain>
    </source>
</reference>
<dbReference type="SMART" id="SM00418">
    <property type="entry name" value="HTH_ARSR"/>
    <property type="match status" value="1"/>
</dbReference>
<gene>
    <name evidence="5" type="ORF">AB8B22_00965</name>
</gene>
<dbReference type="GO" id="GO:0003677">
    <property type="term" value="F:DNA binding"/>
    <property type="evidence" value="ECO:0007669"/>
    <property type="project" value="UniProtKB-KW"/>
</dbReference>
<dbReference type="InterPro" id="IPR001845">
    <property type="entry name" value="HTH_ArsR_DNA-bd_dom"/>
</dbReference>
<keyword evidence="1" id="KW-0805">Transcription regulation</keyword>
<dbReference type="CDD" id="cd00090">
    <property type="entry name" value="HTH_ARSR"/>
    <property type="match status" value="1"/>
</dbReference>
<evidence type="ECO:0000256" key="3">
    <source>
        <dbReference type="ARBA" id="ARBA00023163"/>
    </source>
</evidence>
<feature type="domain" description="HTH arsR-type" evidence="4">
    <location>
        <begin position="29"/>
        <end position="123"/>
    </location>
</feature>
<dbReference type="InterPro" id="IPR036390">
    <property type="entry name" value="WH_DNA-bd_sf"/>
</dbReference>
<evidence type="ECO:0000256" key="2">
    <source>
        <dbReference type="ARBA" id="ARBA00023125"/>
    </source>
</evidence>
<evidence type="ECO:0000259" key="4">
    <source>
        <dbReference type="PROSITE" id="PS50987"/>
    </source>
</evidence>
<dbReference type="PANTHER" id="PTHR43132">
    <property type="entry name" value="ARSENICAL RESISTANCE OPERON REPRESSOR ARSR-RELATED"/>
    <property type="match status" value="1"/>
</dbReference>
<dbReference type="PROSITE" id="PS50987">
    <property type="entry name" value="HTH_ARSR_2"/>
    <property type="match status" value="1"/>
</dbReference>
<dbReference type="RefSeq" id="WP_094079355.1">
    <property type="nucleotide sequence ID" value="NZ_CP165644.1"/>
</dbReference>
<dbReference type="InterPro" id="IPR036388">
    <property type="entry name" value="WH-like_DNA-bd_sf"/>
</dbReference>
<dbReference type="KEGG" id="lrug:AB8B22_00965"/>
<accession>A0AB39VIL1</accession>
<dbReference type="EMBL" id="CP165644">
    <property type="protein sequence ID" value="XDU67791.1"/>
    <property type="molecule type" value="Genomic_DNA"/>
</dbReference>
<keyword evidence="3" id="KW-0804">Transcription</keyword>
<dbReference type="InterPro" id="IPR051011">
    <property type="entry name" value="Metal_resp_trans_reg"/>
</dbReference>
<protein>
    <submittedName>
        <fullName evidence="5">ArsR/SmtB family transcription factor</fullName>
    </submittedName>
</protein>
<dbReference type="InterPro" id="IPR011991">
    <property type="entry name" value="ArsR-like_HTH"/>
</dbReference>
<dbReference type="PRINTS" id="PR00778">
    <property type="entry name" value="HTHARSR"/>
</dbReference>
<organism evidence="5">
    <name type="scientific">Leptotrichia rugosa</name>
    <dbReference type="NCBI Taxonomy" id="3239302"/>
    <lineage>
        <taxon>Bacteria</taxon>
        <taxon>Fusobacteriati</taxon>
        <taxon>Fusobacteriota</taxon>
        <taxon>Fusobacteriia</taxon>
        <taxon>Fusobacteriales</taxon>
        <taxon>Leptotrichiaceae</taxon>
        <taxon>Leptotrichia</taxon>
    </lineage>
</organism>
<dbReference type="PANTHER" id="PTHR43132:SF6">
    <property type="entry name" value="HTH-TYPE TRANSCRIPTIONAL REPRESSOR CZRA"/>
    <property type="match status" value="1"/>
</dbReference>
<name>A0AB39VIL1_9FUSO</name>
<keyword evidence="2" id="KW-0238">DNA-binding</keyword>
<sequence>MKKTKEELPICESKAIHNETIQKVKKSFPKEEIITDTADFFKVLGDATRMKILSALFREEMCVCDIANLLAMTQSAISHQLRVLKQTRLVKYRKEGKVVYYSLEDEHVKHIVEEAISHISEKK</sequence>
<dbReference type="InterPro" id="IPR018334">
    <property type="entry name" value="ArsR_HTH"/>
</dbReference>
<dbReference type="Pfam" id="PF01022">
    <property type="entry name" value="HTH_5"/>
    <property type="match status" value="1"/>
</dbReference>
<dbReference type="NCBIfam" id="NF033788">
    <property type="entry name" value="HTH_metalloreg"/>
    <property type="match status" value="1"/>
</dbReference>